<organism evidence="1 2">
    <name type="scientific">Marinoscillum luteum</name>
    <dbReference type="NCBI Taxonomy" id="861051"/>
    <lineage>
        <taxon>Bacteria</taxon>
        <taxon>Pseudomonadati</taxon>
        <taxon>Bacteroidota</taxon>
        <taxon>Cytophagia</taxon>
        <taxon>Cytophagales</taxon>
        <taxon>Reichenbachiellaceae</taxon>
        <taxon>Marinoscillum</taxon>
    </lineage>
</organism>
<evidence type="ECO:0000313" key="2">
    <source>
        <dbReference type="Proteomes" id="UP001610063"/>
    </source>
</evidence>
<reference evidence="1 2" key="1">
    <citation type="journal article" date="2013" name="Int. J. Syst. Evol. Microbiol.">
        <title>Marinoscillum luteum sp. nov., isolated from marine sediment.</title>
        <authorList>
            <person name="Cha I.T."/>
            <person name="Park S.J."/>
            <person name="Kim S.J."/>
            <person name="Kim J.G."/>
            <person name="Jung M.Y."/>
            <person name="Shin K.S."/>
            <person name="Kwon K.K."/>
            <person name="Yang S.H."/>
            <person name="Seo Y.S."/>
            <person name="Rhee S.K."/>
        </authorList>
    </citation>
    <scope>NUCLEOTIDE SEQUENCE [LARGE SCALE GENOMIC DNA]</scope>
    <source>
        <strain evidence="1 2">KCTC 23939</strain>
    </source>
</reference>
<dbReference type="SUPFAM" id="SSF160574">
    <property type="entry name" value="BT0923-like"/>
    <property type="match status" value="1"/>
</dbReference>
<evidence type="ECO:0000313" key="1">
    <source>
        <dbReference type="EMBL" id="MFH6984480.1"/>
    </source>
</evidence>
<dbReference type="EMBL" id="JBIPKE010000017">
    <property type="protein sequence ID" value="MFH6984480.1"/>
    <property type="molecule type" value="Genomic_DNA"/>
</dbReference>
<evidence type="ECO:0008006" key="3">
    <source>
        <dbReference type="Google" id="ProtNLM"/>
    </source>
</evidence>
<dbReference type="Proteomes" id="UP001610063">
    <property type="component" value="Unassembled WGS sequence"/>
</dbReference>
<gene>
    <name evidence="1" type="ORF">ACHKAR_13590</name>
</gene>
<name>A0ABW7NAE9_9BACT</name>
<sequence length="132" mass="15353">MDDFLKKVIDGSEATPPESCLLTFDRNFPKAINIDWSEKEAKFEAIFYQDDIEYIAMFDQQGLLEKYTMYLTPDLLPVAIKTHMDQLGEIMNAVLINEGNQLLYEVIIRDANLKRYVLMVDQLGKVLEERKL</sequence>
<accession>A0ABW7NAE9</accession>
<proteinExistence type="predicted"/>
<dbReference type="Gene3D" id="3.10.450.360">
    <property type="match status" value="1"/>
</dbReference>
<keyword evidence="2" id="KW-1185">Reference proteome</keyword>
<protein>
    <recommendedName>
        <fullName evidence="3">Beta-lactamase-inhibitor-like PepSY-like domain-containing protein</fullName>
    </recommendedName>
</protein>
<comment type="caution">
    <text evidence="1">The sequence shown here is derived from an EMBL/GenBank/DDBJ whole genome shotgun (WGS) entry which is preliminary data.</text>
</comment>